<dbReference type="Proteomes" id="UP000630142">
    <property type="component" value="Unassembled WGS sequence"/>
</dbReference>
<evidence type="ECO:0000256" key="1">
    <source>
        <dbReference type="SAM" id="Phobius"/>
    </source>
</evidence>
<feature type="transmembrane region" description="Helical" evidence="1">
    <location>
        <begin position="82"/>
        <end position="100"/>
    </location>
</feature>
<organism evidence="2 3">
    <name type="scientific">Tianweitania populi</name>
    <dbReference type="NCBI Taxonomy" id="1607949"/>
    <lineage>
        <taxon>Bacteria</taxon>
        <taxon>Pseudomonadati</taxon>
        <taxon>Pseudomonadota</taxon>
        <taxon>Alphaproteobacteria</taxon>
        <taxon>Hyphomicrobiales</taxon>
        <taxon>Phyllobacteriaceae</taxon>
        <taxon>Tianweitania</taxon>
    </lineage>
</organism>
<gene>
    <name evidence="2" type="ORF">GCM10016234_32000</name>
</gene>
<protein>
    <recommendedName>
        <fullName evidence="4">DUF883 family protein</fullName>
    </recommendedName>
</protein>
<reference evidence="2" key="1">
    <citation type="journal article" date="2014" name="Int. J. Syst. Evol. Microbiol.">
        <title>Complete genome sequence of Corynebacterium casei LMG S-19264T (=DSM 44701T), isolated from a smear-ripened cheese.</title>
        <authorList>
            <consortium name="US DOE Joint Genome Institute (JGI-PGF)"/>
            <person name="Walter F."/>
            <person name="Albersmeier A."/>
            <person name="Kalinowski J."/>
            <person name="Ruckert C."/>
        </authorList>
    </citation>
    <scope>NUCLEOTIDE SEQUENCE</scope>
    <source>
        <strain evidence="2">KCTC 42249</strain>
    </source>
</reference>
<keyword evidence="1" id="KW-0812">Transmembrane</keyword>
<evidence type="ECO:0008006" key="4">
    <source>
        <dbReference type="Google" id="ProtNLM"/>
    </source>
</evidence>
<keyword evidence="1" id="KW-0472">Membrane</keyword>
<keyword evidence="3" id="KW-1185">Reference proteome</keyword>
<evidence type="ECO:0000313" key="3">
    <source>
        <dbReference type="Proteomes" id="UP000630142"/>
    </source>
</evidence>
<name>A0A8J3DS75_9HYPH</name>
<keyword evidence="1" id="KW-1133">Transmembrane helix</keyword>
<evidence type="ECO:0000313" key="2">
    <source>
        <dbReference type="EMBL" id="GHD19851.1"/>
    </source>
</evidence>
<dbReference type="RefSeq" id="WP_189505616.1">
    <property type="nucleotide sequence ID" value="NZ_BMZQ01000002.1"/>
</dbReference>
<comment type="caution">
    <text evidence="2">The sequence shown here is derived from an EMBL/GenBank/DDBJ whole genome shotgun (WGS) entry which is preliminary data.</text>
</comment>
<dbReference type="EMBL" id="BMZQ01000002">
    <property type="protein sequence ID" value="GHD19851.1"/>
    <property type="molecule type" value="Genomic_DNA"/>
</dbReference>
<reference evidence="2" key="2">
    <citation type="submission" date="2020-09" db="EMBL/GenBank/DDBJ databases">
        <authorList>
            <person name="Sun Q."/>
            <person name="Kim S."/>
        </authorList>
    </citation>
    <scope>NUCLEOTIDE SEQUENCE</scope>
    <source>
        <strain evidence="2">KCTC 42249</strain>
    </source>
</reference>
<proteinExistence type="predicted"/>
<accession>A0A8J3DS75</accession>
<sequence>MTSFSKFRDDLGGDVSDQLASLQKEVAVLRKQVRKQSSQVYDDASETIADLIDSFLTNTKGARKELYSKARFVEATAKDNPVATAVVGFTIIGLLIALFSSRR</sequence>
<dbReference type="AlphaFoldDB" id="A0A8J3DS75"/>